<sequence length="562" mass="63723">MALSKKDKDFRLTKTSYLEFKQIEMDRVLTTLLARIRHSGLPSRIRRTVDVTLKDFTNEFLEHPELFGGFDKYPKVLEQWLETHLMDIVNRGKPTQAIAAPRPLHGFTYRFRNAKKCRDYGAAQHIYETLYHARNNGQNAIDQLKRFFFPGQDLNTDKFDANTQIDVETQALLALCNQVTQDIADNTKERDSQKPVCVGSADLMADDVIRLLVYQNFIPRSVMVEYLKILLSFHMALYHLRLFKLLPLLVKRRSADPTCATGSCPMQPRNLTAPHGGCPYRVYLLADVANVPGSHMATLAERSAEVHFGRITGFVKANYTIKKLDEFAEHLVKKGKLIRPDNGFAIGDLLQLLEPTHKNEREAFFSSRLAGVLETSSGASKEDIAPEIEAVVDMGLSDFETYIEIIVGLQAAGHRRNIVTALDSLMMKNDQGALLAQPRVRNSKRRVVLDGRLLEVLLQIAVLRPGGRRGFHTTEMRIEEVLLFLRERYGIYVDRLPPNDGFGEASITDREALRENLALFKTRLREVGFYRDLSDAYVTQTVTPRYSIAECDTSSVVEEDGA</sequence>
<gene>
    <name evidence="1" type="ORF">V6x_21160</name>
</gene>
<dbReference type="Proteomes" id="UP000320722">
    <property type="component" value="Chromosome"/>
</dbReference>
<dbReference type="Pfam" id="PF26611">
    <property type="entry name" value="MAD7"/>
    <property type="match status" value="1"/>
</dbReference>
<dbReference type="NCBIfam" id="NF047733">
    <property type="entry name" value="antiphage_MADS7"/>
    <property type="match status" value="1"/>
</dbReference>
<name>A0A517WAY1_9PLAN</name>
<dbReference type="InterPro" id="IPR058120">
    <property type="entry name" value="MADS7"/>
</dbReference>
<reference evidence="1 2" key="1">
    <citation type="submission" date="2019-02" db="EMBL/GenBank/DDBJ databases">
        <title>Deep-cultivation of Planctomycetes and their phenomic and genomic characterization uncovers novel biology.</title>
        <authorList>
            <person name="Wiegand S."/>
            <person name="Jogler M."/>
            <person name="Boedeker C."/>
            <person name="Pinto D."/>
            <person name="Vollmers J."/>
            <person name="Rivas-Marin E."/>
            <person name="Kohn T."/>
            <person name="Peeters S.H."/>
            <person name="Heuer A."/>
            <person name="Rast P."/>
            <person name="Oberbeckmann S."/>
            <person name="Bunk B."/>
            <person name="Jeske O."/>
            <person name="Meyerdierks A."/>
            <person name="Storesund J.E."/>
            <person name="Kallscheuer N."/>
            <person name="Luecker S."/>
            <person name="Lage O.M."/>
            <person name="Pohl T."/>
            <person name="Merkel B.J."/>
            <person name="Hornburger P."/>
            <person name="Mueller R.-W."/>
            <person name="Bruemmer F."/>
            <person name="Labrenz M."/>
            <person name="Spormann A.M."/>
            <person name="Op den Camp H."/>
            <person name="Overmann J."/>
            <person name="Amann R."/>
            <person name="Jetten M.S.M."/>
            <person name="Mascher T."/>
            <person name="Medema M.H."/>
            <person name="Devos D.P."/>
            <person name="Kaster A.-K."/>
            <person name="Ovreas L."/>
            <person name="Rohde M."/>
            <person name="Galperin M.Y."/>
            <person name="Jogler C."/>
        </authorList>
    </citation>
    <scope>NUCLEOTIDE SEQUENCE [LARGE SCALE GENOMIC DNA]</scope>
    <source>
        <strain evidence="1 2">V6</strain>
    </source>
</reference>
<evidence type="ECO:0000313" key="1">
    <source>
        <dbReference type="EMBL" id="QDU02413.1"/>
    </source>
</evidence>
<proteinExistence type="predicted"/>
<accession>A0A517WAY1</accession>
<dbReference type="AlphaFoldDB" id="A0A517WAY1"/>
<dbReference type="RefSeq" id="WP_145039183.1">
    <property type="nucleotide sequence ID" value="NZ_CP036347.1"/>
</dbReference>
<dbReference type="EMBL" id="CP036347">
    <property type="protein sequence ID" value="QDU02413.1"/>
    <property type="molecule type" value="Genomic_DNA"/>
</dbReference>
<protein>
    <submittedName>
        <fullName evidence="1">Uncharacterized protein</fullName>
    </submittedName>
</protein>
<organism evidence="1 2">
    <name type="scientific">Gimesia chilikensis</name>
    <dbReference type="NCBI Taxonomy" id="2605989"/>
    <lineage>
        <taxon>Bacteria</taxon>
        <taxon>Pseudomonadati</taxon>
        <taxon>Planctomycetota</taxon>
        <taxon>Planctomycetia</taxon>
        <taxon>Planctomycetales</taxon>
        <taxon>Planctomycetaceae</taxon>
        <taxon>Gimesia</taxon>
    </lineage>
</organism>
<evidence type="ECO:0000313" key="2">
    <source>
        <dbReference type="Proteomes" id="UP000320722"/>
    </source>
</evidence>